<evidence type="ECO:0000313" key="1">
    <source>
        <dbReference type="EMBL" id="CAH2005934.1"/>
    </source>
</evidence>
<dbReference type="OrthoDB" id="10608804at2759"/>
<reference evidence="1" key="1">
    <citation type="submission" date="2022-03" db="EMBL/GenBank/DDBJ databases">
        <authorList>
            <person name="Sayadi A."/>
        </authorList>
    </citation>
    <scope>NUCLEOTIDE SEQUENCE</scope>
</reference>
<evidence type="ECO:0000313" key="2">
    <source>
        <dbReference type="Proteomes" id="UP001152888"/>
    </source>
</evidence>
<name>A0A9P0M000_ACAOB</name>
<dbReference type="Proteomes" id="UP001152888">
    <property type="component" value="Unassembled WGS sequence"/>
</dbReference>
<accession>A0A9P0M000</accession>
<organism evidence="1 2">
    <name type="scientific">Acanthoscelides obtectus</name>
    <name type="common">Bean weevil</name>
    <name type="synonym">Bruchus obtectus</name>
    <dbReference type="NCBI Taxonomy" id="200917"/>
    <lineage>
        <taxon>Eukaryota</taxon>
        <taxon>Metazoa</taxon>
        <taxon>Ecdysozoa</taxon>
        <taxon>Arthropoda</taxon>
        <taxon>Hexapoda</taxon>
        <taxon>Insecta</taxon>
        <taxon>Pterygota</taxon>
        <taxon>Neoptera</taxon>
        <taxon>Endopterygota</taxon>
        <taxon>Coleoptera</taxon>
        <taxon>Polyphaga</taxon>
        <taxon>Cucujiformia</taxon>
        <taxon>Chrysomeloidea</taxon>
        <taxon>Chrysomelidae</taxon>
        <taxon>Bruchinae</taxon>
        <taxon>Bruchini</taxon>
        <taxon>Acanthoscelides</taxon>
    </lineage>
</organism>
<keyword evidence="2" id="KW-1185">Reference proteome</keyword>
<comment type="caution">
    <text evidence="1">The sequence shown here is derived from an EMBL/GenBank/DDBJ whole genome shotgun (WGS) entry which is preliminary data.</text>
</comment>
<dbReference type="EMBL" id="CAKOFQ010007663">
    <property type="protein sequence ID" value="CAH2005934.1"/>
    <property type="molecule type" value="Genomic_DNA"/>
</dbReference>
<dbReference type="AlphaFoldDB" id="A0A9P0M000"/>
<protein>
    <submittedName>
        <fullName evidence="1">Uncharacterized protein</fullName>
    </submittedName>
</protein>
<proteinExistence type="predicted"/>
<sequence>MDQHQYIYHLVEEFRGDETYIPFYDVPRRQESRVWIHEDDPTPTMKVLVATEYSASRSVPFAAEEPLYQLNEVACAIVLQYLETDIRQNGVNHKAVVLPAC</sequence>
<gene>
    <name evidence="1" type="ORF">ACAOBT_LOCUS28824</name>
</gene>